<dbReference type="SUPFAM" id="SSF52540">
    <property type="entry name" value="P-loop containing nucleoside triphosphate hydrolases"/>
    <property type="match status" value="1"/>
</dbReference>
<reference evidence="1" key="1">
    <citation type="submission" date="2022-11" db="EMBL/GenBank/DDBJ databases">
        <title>Complete genome sequence of Methanogenium organophilum DSM 3596.</title>
        <authorList>
            <person name="Chen S.-C."/>
            <person name="Lai S.-J."/>
            <person name="You Y.-T."/>
        </authorList>
    </citation>
    <scope>NUCLEOTIDE SEQUENCE</scope>
    <source>
        <strain evidence="1">DSM 3596</strain>
    </source>
</reference>
<dbReference type="Gene3D" id="1.10.510.10">
    <property type="entry name" value="Transferase(Phosphotransferase) domain 1"/>
    <property type="match status" value="1"/>
</dbReference>
<dbReference type="Proteomes" id="UP001163096">
    <property type="component" value="Chromosome"/>
</dbReference>
<dbReference type="InterPro" id="IPR056955">
    <property type="entry name" value="ORC-CDC6-like"/>
</dbReference>
<proteinExistence type="predicted"/>
<dbReference type="InterPro" id="IPR011009">
    <property type="entry name" value="Kinase-like_dom_sf"/>
</dbReference>
<dbReference type="SUPFAM" id="SSF56112">
    <property type="entry name" value="Protein kinase-like (PK-like)"/>
    <property type="match status" value="1"/>
</dbReference>
<keyword evidence="2" id="KW-1185">Reference proteome</keyword>
<protein>
    <recommendedName>
        <fullName evidence="3">Protein kinase domain-containing protein</fullName>
    </recommendedName>
</protein>
<name>A0A9X9T9B2_METOG</name>
<dbReference type="AlphaFoldDB" id="A0A9X9T9B2"/>
<evidence type="ECO:0000313" key="2">
    <source>
        <dbReference type="Proteomes" id="UP001163096"/>
    </source>
</evidence>
<organism evidence="1 2">
    <name type="scientific">Methanogenium organophilum</name>
    <dbReference type="NCBI Taxonomy" id="2199"/>
    <lineage>
        <taxon>Archaea</taxon>
        <taxon>Methanobacteriati</taxon>
        <taxon>Methanobacteriota</taxon>
        <taxon>Stenosarchaea group</taxon>
        <taxon>Methanomicrobia</taxon>
        <taxon>Methanomicrobiales</taxon>
        <taxon>Methanomicrobiaceae</taxon>
        <taxon>Methanogenium</taxon>
    </lineage>
</organism>
<dbReference type="EMBL" id="CP113361">
    <property type="protein sequence ID" value="WAI02231.1"/>
    <property type="molecule type" value="Genomic_DNA"/>
</dbReference>
<dbReference type="InterPro" id="IPR027417">
    <property type="entry name" value="P-loop_NTPase"/>
</dbReference>
<accession>A0A9X9T9B2</accession>
<evidence type="ECO:0008006" key="3">
    <source>
        <dbReference type="Google" id="ProtNLM"/>
    </source>
</evidence>
<gene>
    <name evidence="1" type="ORF">OU421_05000</name>
</gene>
<evidence type="ECO:0000313" key="1">
    <source>
        <dbReference type="EMBL" id="WAI02231.1"/>
    </source>
</evidence>
<dbReference type="RefSeq" id="WP_268187509.1">
    <property type="nucleotide sequence ID" value="NZ_CP113361.1"/>
</dbReference>
<sequence>MMTNEWHPLKNEYVGVEIDGYTLESEIRRELLGVVYRAYNKTENIYVLCKLIPKDLLKNDCNSKIKINARKLEGISQILYYNDPIEIKLENKSIICVFSQYLEGKSLLEYVSGNNKNITIPFIKLFADQMLQLFVAIEKIGINSHGFLNGNNILILHDPFTINPDIPTLKVTDFDFKLGHLDNLVLKDDYSQFALICQSLLEVIDYSILDGKDRYFYDVFIEDFLTKKVLETDPTVEGDYVRKPLKLLSLLYHIPEKYKEKNISTMQKLTDPFDYLRCEDIGDSFELLQLLYSKNFPIYSSLLSKNNTVLTGPRGCGKTTIFRNISLKTQILGNKVKKLDDFSDDYIGIYYHCNDLYFAFPYLNGYIADDERRGIIHYFNLSIFSEILDLLNVAKDIEGFELDQNTIYTLQKLFSKYVSSYTVPPCGTNVIEHLIAFVLGEKVILRQWFGDNKNNQPDLLPMDFLKNVCKLLQNEIHWMKGRVIYFFLDDYSSPSISIDLQETLHDFIFFPSAGSEYFFKVSTESFISFHPYNSKKKLLEEGREYLTVDFGDIFLGNEEAGKDFLYEVVNNRLKNSEIHEKYHNIEQILGDSPLKIYVHMAEQIREGKHEIYSGHQVIMGLCSGDVAQILSLIKRIFESNGGLKAFMTPDVKLPIDAAKQNKVVKEMGNEFLDKIEMVPDIGQDLREVTEAFGNVAHWYLVHKDSKNQTKSPPWQAYRIEMRERPTLDEKSQKIYDGLLRYSIFIKDSRGKSQRGVVAPRLYLRKLLIPTFRLSPSKRDNIGLDTEELNLLLNNPSEFESYMESDRCKKGIGSNKLSKYL</sequence>
<dbReference type="Pfam" id="PF24389">
    <property type="entry name" value="ORC-CDC6-like"/>
    <property type="match status" value="2"/>
</dbReference>
<dbReference type="GeneID" id="76834436"/>
<dbReference type="KEGG" id="mou:OU421_05000"/>